<dbReference type="InterPro" id="IPR000014">
    <property type="entry name" value="PAS"/>
</dbReference>
<dbReference type="Gene3D" id="3.30.70.270">
    <property type="match status" value="1"/>
</dbReference>
<protein>
    <submittedName>
        <fullName evidence="4">EAL domain-containing protein</fullName>
    </submittedName>
</protein>
<dbReference type="InterPro" id="IPR029016">
    <property type="entry name" value="GAF-like_dom_sf"/>
</dbReference>
<dbReference type="SMART" id="SM00091">
    <property type="entry name" value="PAS"/>
    <property type="match status" value="1"/>
</dbReference>
<dbReference type="Gene3D" id="3.30.450.20">
    <property type="entry name" value="PAS domain"/>
    <property type="match status" value="1"/>
</dbReference>
<feature type="domain" description="EAL" evidence="2">
    <location>
        <begin position="427"/>
        <end position="637"/>
    </location>
</feature>
<dbReference type="SUPFAM" id="SSF55785">
    <property type="entry name" value="PYP-like sensor domain (PAS domain)"/>
    <property type="match status" value="1"/>
</dbReference>
<dbReference type="Pfam" id="PF13185">
    <property type="entry name" value="GAF_2"/>
    <property type="match status" value="1"/>
</dbReference>
<feature type="non-terminal residue" evidence="4">
    <location>
        <position position="1"/>
    </location>
</feature>
<dbReference type="CDD" id="cd00130">
    <property type="entry name" value="PAS"/>
    <property type="match status" value="1"/>
</dbReference>
<dbReference type="PANTHER" id="PTHR44757">
    <property type="entry name" value="DIGUANYLATE CYCLASE DGCP"/>
    <property type="match status" value="1"/>
</dbReference>
<dbReference type="InterPro" id="IPR029787">
    <property type="entry name" value="Nucleotide_cyclase"/>
</dbReference>
<dbReference type="PROSITE" id="PS50883">
    <property type="entry name" value="EAL"/>
    <property type="match status" value="1"/>
</dbReference>
<dbReference type="InterPro" id="IPR035919">
    <property type="entry name" value="EAL_sf"/>
</dbReference>
<feature type="domain" description="PAS" evidence="1">
    <location>
        <begin position="147"/>
        <end position="178"/>
    </location>
</feature>
<dbReference type="InterPro" id="IPR052155">
    <property type="entry name" value="Biofilm_reg_signaling"/>
</dbReference>
<dbReference type="Gene3D" id="3.30.450.40">
    <property type="match status" value="1"/>
</dbReference>
<proteinExistence type="predicted"/>
<dbReference type="NCBIfam" id="TIGR00229">
    <property type="entry name" value="sensory_box"/>
    <property type="match status" value="1"/>
</dbReference>
<evidence type="ECO:0000259" key="2">
    <source>
        <dbReference type="PROSITE" id="PS50883"/>
    </source>
</evidence>
<dbReference type="SMART" id="SM00267">
    <property type="entry name" value="GGDEF"/>
    <property type="match status" value="1"/>
</dbReference>
<dbReference type="InterPro" id="IPR003018">
    <property type="entry name" value="GAF"/>
</dbReference>
<dbReference type="GO" id="GO:0006355">
    <property type="term" value="P:regulation of DNA-templated transcription"/>
    <property type="evidence" value="ECO:0007669"/>
    <property type="project" value="InterPro"/>
</dbReference>
<evidence type="ECO:0000259" key="3">
    <source>
        <dbReference type="PROSITE" id="PS50887"/>
    </source>
</evidence>
<accession>A0A7C5L7Y0</accession>
<dbReference type="InterPro" id="IPR043128">
    <property type="entry name" value="Rev_trsase/Diguanyl_cyclase"/>
</dbReference>
<dbReference type="Gene3D" id="3.20.20.450">
    <property type="entry name" value="EAL domain"/>
    <property type="match status" value="1"/>
</dbReference>
<dbReference type="CDD" id="cd01949">
    <property type="entry name" value="GGDEF"/>
    <property type="match status" value="1"/>
</dbReference>
<dbReference type="SUPFAM" id="SSF55781">
    <property type="entry name" value="GAF domain-like"/>
    <property type="match status" value="1"/>
</dbReference>
<dbReference type="SUPFAM" id="SSF141868">
    <property type="entry name" value="EAL domain-like"/>
    <property type="match status" value="1"/>
</dbReference>
<dbReference type="EMBL" id="DRNB01000316">
    <property type="protein sequence ID" value="HHJ64927.1"/>
    <property type="molecule type" value="Genomic_DNA"/>
</dbReference>
<reference evidence="4" key="1">
    <citation type="journal article" date="2020" name="mSystems">
        <title>Genome- and Community-Level Interaction Insights into Carbon Utilization and Element Cycling Functions of Hydrothermarchaeota in Hydrothermal Sediment.</title>
        <authorList>
            <person name="Zhou Z."/>
            <person name="Liu Y."/>
            <person name="Xu W."/>
            <person name="Pan J."/>
            <person name="Luo Z.H."/>
            <person name="Li M."/>
        </authorList>
    </citation>
    <scope>NUCLEOTIDE SEQUENCE [LARGE SCALE GENOMIC DNA]</scope>
    <source>
        <strain evidence="4">HyVt-501</strain>
    </source>
</reference>
<dbReference type="SMART" id="SM00052">
    <property type="entry name" value="EAL"/>
    <property type="match status" value="1"/>
</dbReference>
<dbReference type="PANTHER" id="PTHR44757:SF2">
    <property type="entry name" value="BIOFILM ARCHITECTURE MAINTENANCE PROTEIN MBAA"/>
    <property type="match status" value="1"/>
</dbReference>
<dbReference type="AlphaFoldDB" id="A0A7C5L7Y0"/>
<dbReference type="CDD" id="cd01948">
    <property type="entry name" value="EAL"/>
    <property type="match status" value="1"/>
</dbReference>
<dbReference type="InterPro" id="IPR035965">
    <property type="entry name" value="PAS-like_dom_sf"/>
</dbReference>
<feature type="non-terminal residue" evidence="4">
    <location>
        <position position="637"/>
    </location>
</feature>
<dbReference type="Pfam" id="PF00990">
    <property type="entry name" value="GGDEF"/>
    <property type="match status" value="1"/>
</dbReference>
<dbReference type="SUPFAM" id="SSF55073">
    <property type="entry name" value="Nucleotide cyclase"/>
    <property type="match status" value="1"/>
</dbReference>
<dbReference type="PROSITE" id="PS50112">
    <property type="entry name" value="PAS"/>
    <property type="match status" value="1"/>
</dbReference>
<comment type="caution">
    <text evidence="4">The sequence shown here is derived from an EMBL/GenBank/DDBJ whole genome shotgun (WGS) entry which is preliminary data.</text>
</comment>
<dbReference type="InterPro" id="IPR000160">
    <property type="entry name" value="GGDEF_dom"/>
</dbReference>
<evidence type="ECO:0000313" key="4">
    <source>
        <dbReference type="EMBL" id="HHJ64927.1"/>
    </source>
</evidence>
<dbReference type="Proteomes" id="UP000885792">
    <property type="component" value="Unassembled WGS sequence"/>
</dbReference>
<sequence>VWVGVPDPETHYVVPLNICGYGRDYVSRVRISTDASVPEGRGPTGTALREGRIVINPDTRTNPAVEPWREEMLRRGFLSSCAIPLRRDNRTVAILNIYSGVPHMFTEEELELLEEIQRDLSFALERIEKEKFMKMTNTAIEKGHEWVLITDEEGTILYANHVVEEISGYRREELVGKNPRIFKSGYHSREFYRGLWQTLRAGGTFHALFVNRKKNGEVFYLDQTIVPIPVGREGVRFVGLGKDVTSEKFLREELTRLKYLDVVTGLPNREGFLAGVELALQKDRDLSHVLFIIDVVDFTGINQVYGTTVGDRVLREIGTILKEALFKRDIVGRIGGDEFGVLARGVAEKEISSLTGKLLSALSGAFEVEGRTIRLSVNVGASLYPRDAESATELIEKAFLALAFAKREGENTCRFFSEEINSMVRGYFRMRDELEEALREDRFLFYFQPFYYADTRRVAGLEALIRLKDKSGRILTPREFIFTLERTGLIRDVEDRMLEKLREFILRHRRRVTVSFNVSPKSFRDERFVEKIREVSKGIGRFLVLEITERLLVENQNYAKNFLEEVRAAGVKVAIDDFGTGYSSLAYLESLPADILKIDMQFVHKIVENPKSLAIVETIIELARRLGMKTTAEGVET</sequence>
<dbReference type="InterPro" id="IPR001633">
    <property type="entry name" value="EAL_dom"/>
</dbReference>
<name>A0A7C5L7Y0_AQUAO</name>
<evidence type="ECO:0000259" key="1">
    <source>
        <dbReference type="PROSITE" id="PS50112"/>
    </source>
</evidence>
<dbReference type="PROSITE" id="PS50887">
    <property type="entry name" value="GGDEF"/>
    <property type="match status" value="1"/>
</dbReference>
<dbReference type="InterPro" id="IPR013767">
    <property type="entry name" value="PAS_fold"/>
</dbReference>
<feature type="domain" description="GGDEF" evidence="3">
    <location>
        <begin position="286"/>
        <end position="418"/>
    </location>
</feature>
<organism evidence="4">
    <name type="scientific">Aquifex aeolicus</name>
    <dbReference type="NCBI Taxonomy" id="63363"/>
    <lineage>
        <taxon>Bacteria</taxon>
        <taxon>Pseudomonadati</taxon>
        <taxon>Aquificota</taxon>
        <taxon>Aquificia</taxon>
        <taxon>Aquificales</taxon>
        <taxon>Aquificaceae</taxon>
        <taxon>Aquifex</taxon>
    </lineage>
</organism>
<dbReference type="Pfam" id="PF00989">
    <property type="entry name" value="PAS"/>
    <property type="match status" value="1"/>
</dbReference>
<dbReference type="NCBIfam" id="TIGR00254">
    <property type="entry name" value="GGDEF"/>
    <property type="match status" value="1"/>
</dbReference>
<gene>
    <name evidence="4" type="ORF">ENJ61_08485</name>
</gene>
<dbReference type="Pfam" id="PF00563">
    <property type="entry name" value="EAL"/>
    <property type="match status" value="1"/>
</dbReference>